<accession>A0A4C1VD86</accession>
<comment type="caution">
    <text evidence="1">The sequence shown here is derived from an EMBL/GenBank/DDBJ whole genome shotgun (WGS) entry which is preliminary data.</text>
</comment>
<keyword evidence="2" id="KW-1185">Reference proteome</keyword>
<sequence>MLTSSASPAHDAGTRVSAYNTVGRHFLRGARHRLDRAGRARPSLHSGALSKRLPYNWRRSYPQRRRNECTLADRSPRPGTLNGATLGPKALIDTDFLPLTIVIVLPTTKTPTAATSRPLWPRKSHHSTIVCMPLALSLTFFENSSVTQSLDRAIDIHAIRRRRPDPLTFSVTHFIG</sequence>
<evidence type="ECO:0000313" key="2">
    <source>
        <dbReference type="Proteomes" id="UP000299102"/>
    </source>
</evidence>
<proteinExistence type="predicted"/>
<organism evidence="1 2">
    <name type="scientific">Eumeta variegata</name>
    <name type="common">Bagworm moth</name>
    <name type="synonym">Eumeta japonica</name>
    <dbReference type="NCBI Taxonomy" id="151549"/>
    <lineage>
        <taxon>Eukaryota</taxon>
        <taxon>Metazoa</taxon>
        <taxon>Ecdysozoa</taxon>
        <taxon>Arthropoda</taxon>
        <taxon>Hexapoda</taxon>
        <taxon>Insecta</taxon>
        <taxon>Pterygota</taxon>
        <taxon>Neoptera</taxon>
        <taxon>Endopterygota</taxon>
        <taxon>Lepidoptera</taxon>
        <taxon>Glossata</taxon>
        <taxon>Ditrysia</taxon>
        <taxon>Tineoidea</taxon>
        <taxon>Psychidae</taxon>
        <taxon>Oiketicinae</taxon>
        <taxon>Eumeta</taxon>
    </lineage>
</organism>
<evidence type="ECO:0000313" key="1">
    <source>
        <dbReference type="EMBL" id="GBP36766.1"/>
    </source>
</evidence>
<dbReference type="EMBL" id="BGZK01000323">
    <property type="protein sequence ID" value="GBP36766.1"/>
    <property type="molecule type" value="Genomic_DNA"/>
</dbReference>
<dbReference type="Proteomes" id="UP000299102">
    <property type="component" value="Unassembled WGS sequence"/>
</dbReference>
<reference evidence="1 2" key="1">
    <citation type="journal article" date="2019" name="Commun. Biol.">
        <title>The bagworm genome reveals a unique fibroin gene that provides high tensile strength.</title>
        <authorList>
            <person name="Kono N."/>
            <person name="Nakamura H."/>
            <person name="Ohtoshi R."/>
            <person name="Tomita M."/>
            <person name="Numata K."/>
            <person name="Arakawa K."/>
        </authorList>
    </citation>
    <scope>NUCLEOTIDE SEQUENCE [LARGE SCALE GENOMIC DNA]</scope>
</reference>
<protein>
    <submittedName>
        <fullName evidence="1">Uncharacterized protein</fullName>
    </submittedName>
</protein>
<name>A0A4C1VD86_EUMVA</name>
<dbReference type="AlphaFoldDB" id="A0A4C1VD86"/>
<gene>
    <name evidence="1" type="ORF">EVAR_28107_1</name>
</gene>